<keyword evidence="2" id="KW-1003">Cell membrane</keyword>
<evidence type="ECO:0000256" key="6">
    <source>
        <dbReference type="SAM" id="Phobius"/>
    </source>
</evidence>
<keyword evidence="8" id="KW-1185">Reference proteome</keyword>
<dbReference type="PANTHER" id="PTHR30086:SF20">
    <property type="entry name" value="ARGININE EXPORTER PROTEIN ARGO-RELATED"/>
    <property type="match status" value="1"/>
</dbReference>
<reference evidence="7 8" key="1">
    <citation type="journal article" date="2014" name="J. Biotechnol.">
        <title>Complete genome sequence of the actinobacterium Amycolatopsis japonica MG417-CF17(T) (=DSM 44213T) producing (S,S)-N,N'-ethylenediaminedisuccinic acid.</title>
        <authorList>
            <person name="Stegmann E."/>
            <person name="Albersmeier A."/>
            <person name="Spohn M."/>
            <person name="Gert H."/>
            <person name="Weber T."/>
            <person name="Wohlleben W."/>
            <person name="Kalinowski J."/>
            <person name="Ruckert C."/>
        </authorList>
    </citation>
    <scope>NUCLEOTIDE SEQUENCE [LARGE SCALE GENOMIC DNA]</scope>
    <source>
        <strain evidence="8">MG417-CF17 (DSM 44213)</strain>
    </source>
</reference>
<dbReference type="Pfam" id="PF01810">
    <property type="entry name" value="LysE"/>
    <property type="match status" value="1"/>
</dbReference>
<keyword evidence="3 6" id="KW-0812">Transmembrane</keyword>
<accession>A0A075UVK5</accession>
<dbReference type="AlphaFoldDB" id="A0A075UVK5"/>
<feature type="transmembrane region" description="Helical" evidence="6">
    <location>
        <begin position="67"/>
        <end position="85"/>
    </location>
</feature>
<feature type="transmembrane region" description="Helical" evidence="6">
    <location>
        <begin position="141"/>
        <end position="163"/>
    </location>
</feature>
<feature type="transmembrane region" description="Helical" evidence="6">
    <location>
        <begin position="6"/>
        <end position="27"/>
    </location>
</feature>
<comment type="subcellular location">
    <subcellularLocation>
        <location evidence="1">Cell membrane</location>
        <topology evidence="1">Multi-pass membrane protein</topology>
    </subcellularLocation>
</comment>
<keyword evidence="5 6" id="KW-0472">Membrane</keyword>
<evidence type="ECO:0000256" key="3">
    <source>
        <dbReference type="ARBA" id="ARBA00022692"/>
    </source>
</evidence>
<gene>
    <name evidence="7" type="ORF">AJAP_18080</name>
</gene>
<dbReference type="RefSeq" id="WP_038513133.1">
    <property type="nucleotide sequence ID" value="NZ_CP008953.1"/>
</dbReference>
<evidence type="ECO:0000256" key="5">
    <source>
        <dbReference type="ARBA" id="ARBA00023136"/>
    </source>
</evidence>
<dbReference type="eggNOG" id="COG1280">
    <property type="taxonomic scope" value="Bacteria"/>
</dbReference>
<evidence type="ECO:0000256" key="2">
    <source>
        <dbReference type="ARBA" id="ARBA00022475"/>
    </source>
</evidence>
<protein>
    <submittedName>
        <fullName evidence="7">Putative membrane protein</fullName>
    </submittedName>
</protein>
<feature type="transmembrane region" description="Helical" evidence="6">
    <location>
        <begin position="106"/>
        <end position="129"/>
    </location>
</feature>
<dbReference type="PANTHER" id="PTHR30086">
    <property type="entry name" value="ARGININE EXPORTER PROTEIN ARGO"/>
    <property type="match status" value="1"/>
</dbReference>
<evidence type="ECO:0000313" key="7">
    <source>
        <dbReference type="EMBL" id="AIG76484.1"/>
    </source>
</evidence>
<evidence type="ECO:0000256" key="1">
    <source>
        <dbReference type="ARBA" id="ARBA00004651"/>
    </source>
</evidence>
<dbReference type="Proteomes" id="UP000028492">
    <property type="component" value="Chromosome"/>
</dbReference>
<dbReference type="InterPro" id="IPR001123">
    <property type="entry name" value="LeuE-type"/>
</dbReference>
<organism evidence="7 8">
    <name type="scientific">Amycolatopsis japonica</name>
    <dbReference type="NCBI Taxonomy" id="208439"/>
    <lineage>
        <taxon>Bacteria</taxon>
        <taxon>Bacillati</taxon>
        <taxon>Actinomycetota</taxon>
        <taxon>Actinomycetes</taxon>
        <taxon>Pseudonocardiales</taxon>
        <taxon>Pseudonocardiaceae</taxon>
        <taxon>Amycolatopsis</taxon>
        <taxon>Amycolatopsis japonica group</taxon>
    </lineage>
</organism>
<dbReference type="EMBL" id="CP008953">
    <property type="protein sequence ID" value="AIG76484.1"/>
    <property type="molecule type" value="Genomic_DNA"/>
</dbReference>
<dbReference type="GO" id="GO:0005886">
    <property type="term" value="C:plasma membrane"/>
    <property type="evidence" value="ECO:0007669"/>
    <property type="project" value="UniProtKB-SubCell"/>
</dbReference>
<dbReference type="HOGENOM" id="CLU_079569_3_2_11"/>
<evidence type="ECO:0000313" key="8">
    <source>
        <dbReference type="Proteomes" id="UP000028492"/>
    </source>
</evidence>
<evidence type="ECO:0000256" key="4">
    <source>
        <dbReference type="ARBA" id="ARBA00022989"/>
    </source>
</evidence>
<sequence>MPLGSVLAFWGVAALLIAVPGADWAFAISAGLRRQVLPAAGGIVLGYLAMTLVVAAGLGVLVASTPIALLALTVAGGLYLIWLGFKTVRHPSTPGSARGEVGSRGGTLLEGMAVSGLNPKGLLVFVAMLPQFTDPAARWPIPVQLAVLGLTFVGTCAMVYPCVGVGAQALLRARPAVSLVVSRVSGVSMILVGALLVVERLVA</sequence>
<dbReference type="STRING" id="208439.AJAP_18080"/>
<name>A0A075UVK5_9PSEU</name>
<keyword evidence="4 6" id="KW-1133">Transmembrane helix</keyword>
<dbReference type="GO" id="GO:0015171">
    <property type="term" value="F:amino acid transmembrane transporter activity"/>
    <property type="evidence" value="ECO:0007669"/>
    <property type="project" value="TreeGrafter"/>
</dbReference>
<dbReference type="KEGG" id="aja:AJAP_18080"/>
<feature type="transmembrane region" description="Helical" evidence="6">
    <location>
        <begin position="175"/>
        <end position="198"/>
    </location>
</feature>
<feature type="transmembrane region" description="Helical" evidence="6">
    <location>
        <begin position="39"/>
        <end position="61"/>
    </location>
</feature>
<proteinExistence type="predicted"/>